<keyword evidence="7" id="KW-1185">Reference proteome</keyword>
<feature type="disulfide bond" evidence="2">
    <location>
        <begin position="115"/>
        <end position="133"/>
    </location>
</feature>
<evidence type="ECO:0000313" key="6">
    <source>
        <dbReference type="EMBL" id="WAQ93854.1"/>
    </source>
</evidence>
<keyword evidence="1 2" id="KW-1015">Disulfide bond</keyword>
<feature type="domain" description="EGF-like" evidence="5">
    <location>
        <begin position="176"/>
        <end position="206"/>
    </location>
</feature>
<keyword evidence="4" id="KW-0472">Membrane</keyword>
<accession>A0ABY7D864</accession>
<evidence type="ECO:0000256" key="4">
    <source>
        <dbReference type="SAM" id="Phobius"/>
    </source>
</evidence>
<reference evidence="6" key="1">
    <citation type="submission" date="2022-11" db="EMBL/GenBank/DDBJ databases">
        <title>Centuries of genome instability and evolution in soft-shell clam transmissible cancer (bioRxiv).</title>
        <authorList>
            <person name="Hart S.F.M."/>
            <person name="Yonemitsu M.A."/>
            <person name="Giersch R.M."/>
            <person name="Beal B.F."/>
            <person name="Arriagada G."/>
            <person name="Davis B.W."/>
            <person name="Ostrander E.A."/>
            <person name="Goff S.P."/>
            <person name="Metzger M.J."/>
        </authorList>
    </citation>
    <scope>NUCLEOTIDE SEQUENCE</scope>
    <source>
        <strain evidence="6">MELC-2E11</strain>
        <tissue evidence="6">Siphon/mantle</tissue>
    </source>
</reference>
<keyword evidence="4" id="KW-0812">Transmembrane</keyword>
<dbReference type="PROSITE" id="PS50068">
    <property type="entry name" value="LDLRA_2"/>
    <property type="match status" value="1"/>
</dbReference>
<name>A0ABY7D864_MYAAR</name>
<dbReference type="InterPro" id="IPR002172">
    <property type="entry name" value="LDrepeatLR_classA_rpt"/>
</dbReference>
<gene>
    <name evidence="6" type="ORF">MAR_006325</name>
</gene>
<evidence type="ECO:0000256" key="1">
    <source>
        <dbReference type="ARBA" id="ARBA00023157"/>
    </source>
</evidence>
<evidence type="ECO:0000259" key="5">
    <source>
        <dbReference type="SMART" id="SM00181"/>
    </source>
</evidence>
<dbReference type="Proteomes" id="UP001164746">
    <property type="component" value="Chromosome 1"/>
</dbReference>
<feature type="region of interest" description="Disordered" evidence="3">
    <location>
        <begin position="709"/>
        <end position="750"/>
    </location>
</feature>
<organism evidence="6 7">
    <name type="scientific">Mya arenaria</name>
    <name type="common">Soft-shell clam</name>
    <dbReference type="NCBI Taxonomy" id="6604"/>
    <lineage>
        <taxon>Eukaryota</taxon>
        <taxon>Metazoa</taxon>
        <taxon>Spiralia</taxon>
        <taxon>Lophotrochozoa</taxon>
        <taxon>Mollusca</taxon>
        <taxon>Bivalvia</taxon>
        <taxon>Autobranchia</taxon>
        <taxon>Heteroconchia</taxon>
        <taxon>Euheterodonta</taxon>
        <taxon>Imparidentia</taxon>
        <taxon>Neoheterodontei</taxon>
        <taxon>Myida</taxon>
        <taxon>Myoidea</taxon>
        <taxon>Myidae</taxon>
        <taxon>Mya</taxon>
    </lineage>
</organism>
<dbReference type="Gene3D" id="2.10.25.10">
    <property type="entry name" value="Laminin"/>
    <property type="match status" value="1"/>
</dbReference>
<dbReference type="InterPro" id="IPR036055">
    <property type="entry name" value="LDL_receptor-like_sf"/>
</dbReference>
<sequence length="750" mass="84467">MLTVQELKMNYLLPAPRMNAFEGTDLIAIVPGNVSPHVWFVTEILTVQEVKMNHLLSAPRMNAFNEDNFIAIVPGDVSAMVLFVTEILTVKKVKMNHLLFAVTVDECFRRDRALCPNDKCISTSWLCDGARNCPFGEDELDWTCGLKHQCESNRSMRHGCLGECKPGYFGKYCEMNCLKKCLNGICDKSSGICNECASGYTGDYCNKPCSKECLNGICDKSNGICNECVSGYTGEYCNKTCSKECLNGRCNISSGLCNNCTRTYLESCSQECGEGCREINGFPQCDRQSGKCFNGCKFYHYGFYCNNTCKNCKRNSSTSPCDNNGVCQFGCENDYWDKKCNSKCSVNCQGDDNGKRCNSSTGECKNGCTRGWSGKFCGESTDKENVNSLKTTFIVIPVIATVVVVVVGIICCFWARKRFNRQLNERIEPRRVFRAPRQQPSRSRRRQSSALYADINEETMDHYHYICKQNLPDHYDKIKDRKPCICPPCVRERVDPILNRISSGSSSTTFVEPYATGGGSLRRSSIHSYISNRELNPRRSVTTNERVSGILPTKELTDDSYSRRSIIKFDGKNGLDSTVECKPRRSVSYSDGDLGRVGKTDNTNEVKPRPCGSKSKSSIELVCTHEYLDLEELYQKAKAEDKRKLAAKYFDEGEEVFGEIGQFQANYIHAIEREECEELNIELDHLNLGQNVESSVEIGQSEQIEESCFANDKDFSVEQQPAQSQNDENLDDPKDTDRRSDEIKQTDTLF</sequence>
<keyword evidence="4" id="KW-1133">Transmembrane helix</keyword>
<dbReference type="SMART" id="SM00181">
    <property type="entry name" value="EGF"/>
    <property type="match status" value="2"/>
</dbReference>
<feature type="domain" description="EGF-like" evidence="5">
    <location>
        <begin position="208"/>
        <end position="238"/>
    </location>
</feature>
<protein>
    <submittedName>
        <fullName evidence="6">TENX-like protein</fullName>
    </submittedName>
</protein>
<feature type="region of interest" description="Disordered" evidence="3">
    <location>
        <begin position="586"/>
        <end position="611"/>
    </location>
</feature>
<proteinExistence type="predicted"/>
<evidence type="ECO:0000313" key="7">
    <source>
        <dbReference type="Proteomes" id="UP001164746"/>
    </source>
</evidence>
<feature type="compositionally biased region" description="Basic and acidic residues" evidence="3">
    <location>
        <begin position="593"/>
        <end position="608"/>
    </location>
</feature>
<comment type="caution">
    <text evidence="2">Lacks conserved residue(s) required for the propagation of feature annotation.</text>
</comment>
<dbReference type="InterPro" id="IPR000742">
    <property type="entry name" value="EGF"/>
</dbReference>
<feature type="compositionally biased region" description="Basic and acidic residues" evidence="3">
    <location>
        <begin position="731"/>
        <end position="750"/>
    </location>
</feature>
<dbReference type="EMBL" id="CP111012">
    <property type="protein sequence ID" value="WAQ93854.1"/>
    <property type="molecule type" value="Genomic_DNA"/>
</dbReference>
<evidence type="ECO:0000256" key="2">
    <source>
        <dbReference type="PROSITE-ProRule" id="PRU00124"/>
    </source>
</evidence>
<dbReference type="SUPFAM" id="SSF57424">
    <property type="entry name" value="LDL receptor-like module"/>
    <property type="match status" value="1"/>
</dbReference>
<dbReference type="SMART" id="SM00192">
    <property type="entry name" value="LDLa"/>
    <property type="match status" value="1"/>
</dbReference>
<feature type="transmembrane region" description="Helical" evidence="4">
    <location>
        <begin position="393"/>
        <end position="415"/>
    </location>
</feature>
<dbReference type="CDD" id="cd00112">
    <property type="entry name" value="LDLa"/>
    <property type="match status" value="1"/>
</dbReference>
<feature type="compositionally biased region" description="Polar residues" evidence="3">
    <location>
        <begin position="717"/>
        <end position="727"/>
    </location>
</feature>
<evidence type="ECO:0000256" key="3">
    <source>
        <dbReference type="SAM" id="MobiDB-lite"/>
    </source>
</evidence>